<dbReference type="STRING" id="1817883.A3G31_10100"/>
<dbReference type="EMBL" id="MGDI01000011">
    <property type="protein sequence ID" value="OGL54502.1"/>
    <property type="molecule type" value="Genomic_DNA"/>
</dbReference>
<evidence type="ECO:0000256" key="1">
    <source>
        <dbReference type="ARBA" id="ARBA00022801"/>
    </source>
</evidence>
<dbReference type="InterPro" id="IPR007466">
    <property type="entry name" value="Peptidyl-Arg-deiminase_porph"/>
</dbReference>
<sequence length="335" mass="38415">MPAEWEKHDAIWLSWPHDPITFPDRVQKVEKVFLNIIKTIHKSERVNLFVRNEDIEANAFKLLTFKDVDLSRISFFVYNYADVWFRDYGPIFLLNKNEKKIAMSHWIFNAWGGKYKDLIKDTEIPSFINKHLNLPCFKPGIILEGGSIDVNGNGTLLTTEVCLLNKNRNAHLGKNEIEKYLKEFLGVTNIIWLKDGIVGDDTDGHIDDIARFVNLSTVLCCYEENKEDANYKILKENYEILCESKDQDGNRLEVVKLPMPGFIGDKERRLPASYANFYIGNSAVLAPVFGKQNDKKALEIIQRQFPERSVVGINCSDLVYGLGTLHCISQQQPAL</sequence>
<comment type="caution">
    <text evidence="2">The sequence shown here is derived from an EMBL/GenBank/DDBJ whole genome shotgun (WGS) entry which is preliminary data.</text>
</comment>
<dbReference type="GO" id="GO:0047632">
    <property type="term" value="F:agmatine deiminase activity"/>
    <property type="evidence" value="ECO:0007669"/>
    <property type="project" value="TreeGrafter"/>
</dbReference>
<dbReference type="GO" id="GO:0004668">
    <property type="term" value="F:protein-arginine deiminase activity"/>
    <property type="evidence" value="ECO:0007669"/>
    <property type="project" value="InterPro"/>
</dbReference>
<dbReference type="PANTHER" id="PTHR31377">
    <property type="entry name" value="AGMATINE DEIMINASE-RELATED"/>
    <property type="match status" value="1"/>
</dbReference>
<evidence type="ECO:0000313" key="3">
    <source>
        <dbReference type="Proteomes" id="UP000178082"/>
    </source>
</evidence>
<dbReference type="AlphaFoldDB" id="A0A1F7SL37"/>
<reference evidence="2 3" key="1">
    <citation type="journal article" date="2016" name="Nat. Commun.">
        <title>Thousands of microbial genomes shed light on interconnected biogeochemical processes in an aquifer system.</title>
        <authorList>
            <person name="Anantharaman K."/>
            <person name="Brown C.T."/>
            <person name="Hug L.A."/>
            <person name="Sharon I."/>
            <person name="Castelle C.J."/>
            <person name="Probst A.J."/>
            <person name="Thomas B.C."/>
            <person name="Singh A."/>
            <person name="Wilkins M.J."/>
            <person name="Karaoz U."/>
            <person name="Brodie E.L."/>
            <person name="Williams K.H."/>
            <person name="Hubbard S.S."/>
            <person name="Banfield J.F."/>
        </authorList>
    </citation>
    <scope>NUCLEOTIDE SEQUENCE [LARGE SCALE GENOMIC DNA]</scope>
</reference>
<dbReference type="Proteomes" id="UP000178082">
    <property type="component" value="Unassembled WGS sequence"/>
</dbReference>
<protein>
    <recommendedName>
        <fullName evidence="4">Agmatine deiminase</fullName>
    </recommendedName>
</protein>
<dbReference type="Pfam" id="PF04371">
    <property type="entry name" value="PAD_porph"/>
    <property type="match status" value="1"/>
</dbReference>
<dbReference type="PANTHER" id="PTHR31377:SF0">
    <property type="entry name" value="AGMATINE DEIMINASE-RELATED"/>
    <property type="match status" value="1"/>
</dbReference>
<accession>A0A1F7SL37</accession>
<proteinExistence type="predicted"/>
<evidence type="ECO:0008006" key="4">
    <source>
        <dbReference type="Google" id="ProtNLM"/>
    </source>
</evidence>
<dbReference type="Gene3D" id="3.75.10.10">
    <property type="entry name" value="L-arginine/glycine Amidinotransferase, Chain A"/>
    <property type="match status" value="1"/>
</dbReference>
<organism evidence="2 3">
    <name type="scientific">Candidatus Schekmanbacteria bacterium RIFCSPLOWO2_12_FULL_38_15</name>
    <dbReference type="NCBI Taxonomy" id="1817883"/>
    <lineage>
        <taxon>Bacteria</taxon>
        <taxon>Candidatus Schekmaniibacteriota</taxon>
    </lineage>
</organism>
<dbReference type="GO" id="GO:0009446">
    <property type="term" value="P:putrescine biosynthetic process"/>
    <property type="evidence" value="ECO:0007669"/>
    <property type="project" value="InterPro"/>
</dbReference>
<gene>
    <name evidence="2" type="ORF">A3G31_10100</name>
</gene>
<name>A0A1F7SL37_9BACT</name>
<evidence type="ECO:0000313" key="2">
    <source>
        <dbReference type="EMBL" id="OGL54502.1"/>
    </source>
</evidence>
<keyword evidence="1" id="KW-0378">Hydrolase</keyword>
<dbReference type="SUPFAM" id="SSF55909">
    <property type="entry name" value="Pentein"/>
    <property type="match status" value="1"/>
</dbReference>